<gene>
    <name evidence="1" type="ORF">UFOPK3974_00684</name>
</gene>
<proteinExistence type="predicted"/>
<protein>
    <submittedName>
        <fullName evidence="1">Unannotated protein</fullName>
    </submittedName>
</protein>
<evidence type="ECO:0000313" key="1">
    <source>
        <dbReference type="EMBL" id="CAB4986441.1"/>
    </source>
</evidence>
<name>A0A6J7MZJ8_9ZZZZ</name>
<reference evidence="1" key="1">
    <citation type="submission" date="2020-05" db="EMBL/GenBank/DDBJ databases">
        <authorList>
            <person name="Chiriac C."/>
            <person name="Salcher M."/>
            <person name="Ghai R."/>
            <person name="Kavagutti S V."/>
        </authorList>
    </citation>
    <scope>NUCLEOTIDE SEQUENCE</scope>
</reference>
<dbReference type="AlphaFoldDB" id="A0A6J7MZJ8"/>
<accession>A0A6J7MZJ8</accession>
<dbReference type="EMBL" id="CAFBOR010000078">
    <property type="protein sequence ID" value="CAB4986441.1"/>
    <property type="molecule type" value="Genomic_DNA"/>
</dbReference>
<sequence>MSSPPRIRVRSARDRAASATAAVSAPDAAWRAAAIAARPSPTLADLESTTSIGTSVIERAASSAEDIVAESFEVKQMTTIPVAPSAITLR</sequence>
<organism evidence="1">
    <name type="scientific">freshwater metagenome</name>
    <dbReference type="NCBI Taxonomy" id="449393"/>
    <lineage>
        <taxon>unclassified sequences</taxon>
        <taxon>metagenomes</taxon>
        <taxon>ecological metagenomes</taxon>
    </lineage>
</organism>